<dbReference type="OrthoDB" id="3256800at2759"/>
<dbReference type="EMBL" id="JADNRY010000002">
    <property type="protein sequence ID" value="KAF9078028.1"/>
    <property type="molecule type" value="Genomic_DNA"/>
</dbReference>
<comment type="caution">
    <text evidence="2">The sequence shown here is derived from an EMBL/GenBank/DDBJ whole genome shotgun (WGS) entry which is preliminary data.</text>
</comment>
<organism evidence="2 3">
    <name type="scientific">Rhodocollybia butyracea</name>
    <dbReference type="NCBI Taxonomy" id="206335"/>
    <lineage>
        <taxon>Eukaryota</taxon>
        <taxon>Fungi</taxon>
        <taxon>Dikarya</taxon>
        <taxon>Basidiomycota</taxon>
        <taxon>Agaricomycotina</taxon>
        <taxon>Agaricomycetes</taxon>
        <taxon>Agaricomycetidae</taxon>
        <taxon>Agaricales</taxon>
        <taxon>Marasmiineae</taxon>
        <taxon>Omphalotaceae</taxon>
        <taxon>Rhodocollybia</taxon>
    </lineage>
</organism>
<dbReference type="AlphaFoldDB" id="A0A9P5QB48"/>
<feature type="transmembrane region" description="Helical" evidence="1">
    <location>
        <begin position="40"/>
        <end position="59"/>
    </location>
</feature>
<protein>
    <submittedName>
        <fullName evidence="2">Uncharacterized protein</fullName>
    </submittedName>
</protein>
<evidence type="ECO:0000313" key="2">
    <source>
        <dbReference type="EMBL" id="KAF9078028.1"/>
    </source>
</evidence>
<feature type="transmembrane region" description="Helical" evidence="1">
    <location>
        <begin position="65"/>
        <end position="87"/>
    </location>
</feature>
<keyword evidence="1" id="KW-0472">Membrane</keyword>
<proteinExistence type="predicted"/>
<reference evidence="2" key="1">
    <citation type="submission" date="2020-11" db="EMBL/GenBank/DDBJ databases">
        <authorList>
            <consortium name="DOE Joint Genome Institute"/>
            <person name="Ahrendt S."/>
            <person name="Riley R."/>
            <person name="Andreopoulos W."/>
            <person name="Labutti K."/>
            <person name="Pangilinan J."/>
            <person name="Ruiz-Duenas F.J."/>
            <person name="Barrasa J.M."/>
            <person name="Sanchez-Garcia M."/>
            <person name="Camarero S."/>
            <person name="Miyauchi S."/>
            <person name="Serrano A."/>
            <person name="Linde D."/>
            <person name="Babiker R."/>
            <person name="Drula E."/>
            <person name="Ayuso-Fernandez I."/>
            <person name="Pacheco R."/>
            <person name="Padilla G."/>
            <person name="Ferreira P."/>
            <person name="Barriuso J."/>
            <person name="Kellner H."/>
            <person name="Castanera R."/>
            <person name="Alfaro M."/>
            <person name="Ramirez L."/>
            <person name="Pisabarro A.G."/>
            <person name="Kuo A."/>
            <person name="Tritt A."/>
            <person name="Lipzen A."/>
            <person name="He G."/>
            <person name="Yan M."/>
            <person name="Ng V."/>
            <person name="Cullen D."/>
            <person name="Martin F."/>
            <person name="Rosso M.-N."/>
            <person name="Henrissat B."/>
            <person name="Hibbett D."/>
            <person name="Martinez A.T."/>
            <person name="Grigoriev I.V."/>
        </authorList>
    </citation>
    <scope>NUCLEOTIDE SEQUENCE</scope>
    <source>
        <strain evidence="2">AH 40177</strain>
    </source>
</reference>
<accession>A0A9P5QB48</accession>
<feature type="non-terminal residue" evidence="2">
    <location>
        <position position="1"/>
    </location>
</feature>
<dbReference type="Proteomes" id="UP000772434">
    <property type="component" value="Unassembled WGS sequence"/>
</dbReference>
<keyword evidence="1" id="KW-1133">Transmembrane helix</keyword>
<keyword evidence="3" id="KW-1185">Reference proteome</keyword>
<gene>
    <name evidence="2" type="ORF">BDP27DRAFT_1207742</name>
</gene>
<keyword evidence="1" id="KW-0812">Transmembrane</keyword>
<name>A0A9P5QB48_9AGAR</name>
<evidence type="ECO:0000256" key="1">
    <source>
        <dbReference type="SAM" id="Phobius"/>
    </source>
</evidence>
<sequence length="148" mass="16784">IPILVYETTILVLVFKLSIQYQRNRKEWSSNLLELLLKHMFFYFAFIFTLYISNAVLFANPDVRSIQGILTPIIVVLLSVLGNRMILNLREENKWANAGILSQEGENTRPNSIAQVGTAGIGLESRMRFNLGAEQSQFSQSYTVTEPA</sequence>
<evidence type="ECO:0000313" key="3">
    <source>
        <dbReference type="Proteomes" id="UP000772434"/>
    </source>
</evidence>